<proteinExistence type="predicted"/>
<name>A0A1M5SRV4_9ALTE</name>
<keyword evidence="1" id="KW-0812">Transmembrane</keyword>
<evidence type="ECO:0000256" key="1">
    <source>
        <dbReference type="SAM" id="Phobius"/>
    </source>
</evidence>
<keyword evidence="3" id="KW-1185">Reference proteome</keyword>
<gene>
    <name evidence="2" type="ORF">SAMN05216361_0068</name>
</gene>
<dbReference type="STRING" id="634436.SAMN05216361_0068"/>
<dbReference type="RefSeq" id="WP_073325412.1">
    <property type="nucleotide sequence ID" value="NZ_FQWD01000011.1"/>
</dbReference>
<dbReference type="Proteomes" id="UP000184520">
    <property type="component" value="Unassembled WGS sequence"/>
</dbReference>
<feature type="transmembrane region" description="Helical" evidence="1">
    <location>
        <begin position="159"/>
        <end position="180"/>
    </location>
</feature>
<sequence>MTDPAIYTLLIIALCAGLAMPAGALLGCVERVFPAWLDEELRHGILAMGAGALMSAVALVLVPEGVKALSVTAASASFLTGSLAFMGLDIWLAKHQFSASQLVSMLIDFIPESIALGTAAAIGSGSVLLGLLVAVQNFPEGFNAFRELKEQGHFSERKIISLFTLMAFSGPVMALIGFYWLADYPAIISAIMLFAAGGILYSLLQDIAPQVKMDNHWAPPLGGVLGFLIGLLGYMLESSS</sequence>
<organism evidence="2 3">
    <name type="scientific">Marisediminitalea aggregata</name>
    <dbReference type="NCBI Taxonomy" id="634436"/>
    <lineage>
        <taxon>Bacteria</taxon>
        <taxon>Pseudomonadati</taxon>
        <taxon>Pseudomonadota</taxon>
        <taxon>Gammaproteobacteria</taxon>
        <taxon>Alteromonadales</taxon>
        <taxon>Alteromonadaceae</taxon>
        <taxon>Marisediminitalea</taxon>
    </lineage>
</organism>
<dbReference type="OrthoDB" id="5766358at2"/>
<reference evidence="3" key="1">
    <citation type="submission" date="2016-11" db="EMBL/GenBank/DDBJ databases">
        <authorList>
            <person name="Varghese N."/>
            <person name="Submissions S."/>
        </authorList>
    </citation>
    <scope>NUCLEOTIDE SEQUENCE [LARGE SCALE GENOMIC DNA]</scope>
    <source>
        <strain evidence="3">CGMCC 1.8995</strain>
    </source>
</reference>
<feature type="transmembrane region" description="Helical" evidence="1">
    <location>
        <begin position="113"/>
        <end position="138"/>
    </location>
</feature>
<feature type="transmembrane region" description="Helical" evidence="1">
    <location>
        <begin position="69"/>
        <end position="93"/>
    </location>
</feature>
<dbReference type="AlphaFoldDB" id="A0A1M5SRV4"/>
<feature type="transmembrane region" description="Helical" evidence="1">
    <location>
        <begin position="216"/>
        <end position="236"/>
    </location>
</feature>
<evidence type="ECO:0000313" key="3">
    <source>
        <dbReference type="Proteomes" id="UP000184520"/>
    </source>
</evidence>
<keyword evidence="1" id="KW-0472">Membrane</keyword>
<dbReference type="EMBL" id="FQWD01000011">
    <property type="protein sequence ID" value="SHH41180.1"/>
    <property type="molecule type" value="Genomic_DNA"/>
</dbReference>
<feature type="transmembrane region" description="Helical" evidence="1">
    <location>
        <begin position="43"/>
        <end position="62"/>
    </location>
</feature>
<feature type="transmembrane region" description="Helical" evidence="1">
    <location>
        <begin position="186"/>
        <end position="204"/>
    </location>
</feature>
<evidence type="ECO:0000313" key="2">
    <source>
        <dbReference type="EMBL" id="SHH41180.1"/>
    </source>
</evidence>
<accession>A0A1M5SRV4</accession>
<keyword evidence="1" id="KW-1133">Transmembrane helix</keyword>
<protein>
    <submittedName>
        <fullName evidence="2">Zinc transporter, ZIP family</fullName>
    </submittedName>
</protein>